<protein>
    <submittedName>
        <fullName evidence="1">Uncharacterized protein</fullName>
    </submittedName>
</protein>
<evidence type="ECO:0000313" key="1">
    <source>
        <dbReference type="EMBL" id="GIX92390.1"/>
    </source>
</evidence>
<dbReference type="AlphaFoldDB" id="A0AAV4P8Q9"/>
<name>A0AAV4P8Q9_CAEEX</name>
<evidence type="ECO:0000313" key="2">
    <source>
        <dbReference type="Proteomes" id="UP001054945"/>
    </source>
</evidence>
<organism evidence="1 2">
    <name type="scientific">Caerostris extrusa</name>
    <name type="common">Bark spider</name>
    <name type="synonym">Caerostris bankana</name>
    <dbReference type="NCBI Taxonomy" id="172846"/>
    <lineage>
        <taxon>Eukaryota</taxon>
        <taxon>Metazoa</taxon>
        <taxon>Ecdysozoa</taxon>
        <taxon>Arthropoda</taxon>
        <taxon>Chelicerata</taxon>
        <taxon>Arachnida</taxon>
        <taxon>Araneae</taxon>
        <taxon>Araneomorphae</taxon>
        <taxon>Entelegynae</taxon>
        <taxon>Araneoidea</taxon>
        <taxon>Araneidae</taxon>
        <taxon>Caerostris</taxon>
    </lineage>
</organism>
<sequence>MKEGDTEDWVSGKILHFPKPICIHKQRREIERCSKAHGALSANRMDVESLISMCNSPLAGKRRPAEDLGEPTLRQSIKQRLPRMPEAIRMGLVWK</sequence>
<accession>A0AAV4P8Q9</accession>
<keyword evidence="2" id="KW-1185">Reference proteome</keyword>
<comment type="caution">
    <text evidence="1">The sequence shown here is derived from an EMBL/GenBank/DDBJ whole genome shotgun (WGS) entry which is preliminary data.</text>
</comment>
<dbReference type="Proteomes" id="UP001054945">
    <property type="component" value="Unassembled WGS sequence"/>
</dbReference>
<reference evidence="1 2" key="1">
    <citation type="submission" date="2021-06" db="EMBL/GenBank/DDBJ databases">
        <title>Caerostris extrusa draft genome.</title>
        <authorList>
            <person name="Kono N."/>
            <person name="Arakawa K."/>
        </authorList>
    </citation>
    <scope>NUCLEOTIDE SEQUENCE [LARGE SCALE GENOMIC DNA]</scope>
</reference>
<gene>
    <name evidence="1" type="ORF">CEXT_305411</name>
</gene>
<dbReference type="EMBL" id="BPLR01021687">
    <property type="protein sequence ID" value="GIX92390.1"/>
    <property type="molecule type" value="Genomic_DNA"/>
</dbReference>
<proteinExistence type="predicted"/>